<keyword evidence="3" id="KW-0067">ATP-binding</keyword>
<dbReference type="PROSITE" id="PS00211">
    <property type="entry name" value="ABC_TRANSPORTER_1"/>
    <property type="match status" value="1"/>
</dbReference>
<keyword evidence="4" id="KW-1278">Translocase</keyword>
<dbReference type="SMART" id="SM00382">
    <property type="entry name" value="AAA"/>
    <property type="match status" value="1"/>
</dbReference>
<dbReference type="SUPFAM" id="SSF52540">
    <property type="entry name" value="P-loop containing nucleoside triphosphate hydrolases"/>
    <property type="match status" value="1"/>
</dbReference>
<comment type="caution">
    <text evidence="6">The sequence shown here is derived from an EMBL/GenBank/DDBJ whole genome shotgun (WGS) entry which is preliminary data.</text>
</comment>
<dbReference type="RefSeq" id="WP_051239961.1">
    <property type="nucleotide sequence ID" value="NZ_AULI01000012.1"/>
</dbReference>
<dbReference type="InterPro" id="IPR027417">
    <property type="entry name" value="P-loop_NTPase"/>
</dbReference>
<protein>
    <submittedName>
        <fullName evidence="6">Iron ABC transporter ATPase</fullName>
    </submittedName>
</protein>
<dbReference type="InterPro" id="IPR017871">
    <property type="entry name" value="ABC_transporter-like_CS"/>
</dbReference>
<evidence type="ECO:0000256" key="4">
    <source>
        <dbReference type="ARBA" id="ARBA00022967"/>
    </source>
</evidence>
<evidence type="ECO:0000259" key="5">
    <source>
        <dbReference type="PROSITE" id="PS50893"/>
    </source>
</evidence>
<name>A0A0A5GFR1_9BACI</name>
<gene>
    <name evidence="6" type="ORF">N781_05665</name>
</gene>
<accession>A0A0A5GFR1</accession>
<dbReference type="Proteomes" id="UP000030528">
    <property type="component" value="Unassembled WGS sequence"/>
</dbReference>
<feature type="domain" description="ABC transporter" evidence="5">
    <location>
        <begin position="2"/>
        <end position="239"/>
    </location>
</feature>
<dbReference type="Pfam" id="PF00005">
    <property type="entry name" value="ABC_tran"/>
    <property type="match status" value="1"/>
</dbReference>
<reference evidence="6 7" key="1">
    <citation type="submission" date="2013-08" db="EMBL/GenBank/DDBJ databases">
        <authorList>
            <person name="Huang J."/>
            <person name="Wang G."/>
        </authorList>
    </citation>
    <scope>NUCLEOTIDE SEQUENCE [LARGE SCALE GENOMIC DNA]</scope>
    <source>
        <strain evidence="6 7">JSM 076056</strain>
    </source>
</reference>
<dbReference type="STRING" id="1385510.GCA_000425205_02714"/>
<keyword evidence="7" id="KW-1185">Reference proteome</keyword>
<dbReference type="InterPro" id="IPR003439">
    <property type="entry name" value="ABC_transporter-like_ATP-bd"/>
</dbReference>
<dbReference type="GO" id="GO:0005524">
    <property type="term" value="F:ATP binding"/>
    <property type="evidence" value="ECO:0007669"/>
    <property type="project" value="UniProtKB-KW"/>
</dbReference>
<dbReference type="CDD" id="cd03214">
    <property type="entry name" value="ABC_Iron-Siderophores_B12_Hemin"/>
    <property type="match status" value="1"/>
</dbReference>
<evidence type="ECO:0000313" key="6">
    <source>
        <dbReference type="EMBL" id="KGX90859.1"/>
    </source>
</evidence>
<dbReference type="OrthoDB" id="9787851at2"/>
<dbReference type="PANTHER" id="PTHR42794:SF1">
    <property type="entry name" value="HEMIN IMPORT ATP-BINDING PROTEIN HMUV"/>
    <property type="match status" value="1"/>
</dbReference>
<dbReference type="EMBL" id="AVPE01000012">
    <property type="protein sequence ID" value="KGX90859.1"/>
    <property type="molecule type" value="Genomic_DNA"/>
</dbReference>
<dbReference type="AlphaFoldDB" id="A0A0A5GFR1"/>
<keyword evidence="2" id="KW-0547">Nucleotide-binding</keyword>
<dbReference type="InterPro" id="IPR003593">
    <property type="entry name" value="AAA+_ATPase"/>
</dbReference>
<proteinExistence type="predicted"/>
<evidence type="ECO:0000256" key="3">
    <source>
        <dbReference type="ARBA" id="ARBA00022840"/>
    </source>
</evidence>
<evidence type="ECO:0000256" key="1">
    <source>
        <dbReference type="ARBA" id="ARBA00022448"/>
    </source>
</evidence>
<dbReference type="PROSITE" id="PS50893">
    <property type="entry name" value="ABC_TRANSPORTER_2"/>
    <property type="match status" value="1"/>
</dbReference>
<sequence>MIHIQDVHAGYDNTNVITDMSFTVNKGEFVGILGPNGSGKSTLLKLLDGTLQPTKGTIRLEGTLLPEINRKVLAQQMAALPQLHSYSFSHTVEQTVSVGRYPYLSGLLKQGTEHDRLKVQEAMQQTGVDSMKERPISSLSGGEQQRVFLAQALAQEPSLLLLDEPTNHLDYSYQQQLMDTLKKWSIEEELTIISTFHDINLASLYCDRILLMENGKLVKFDVPERVVEESTLRSVFQSTMKVQQHGFTNVPQVALLPPHFHSLNGFDNAQSITKENTSMMMQLHSPIKCFTAAPVGGGIGWYNQFVLLQQYIDTNDAEDVIHSWFRNQGWIASQSVGMTSQATTEDGILPLTTYQEHSVHVTTVPYQRKANGDVIGGEAWVFVDGELTDEGFIAAISEIRLGQQIALEQLGVNAAEAPLSSVLIGATMRSEATFSPSLLSSIRESVSKCYKLHTEGNEE</sequence>
<keyword evidence="1" id="KW-0813">Transport</keyword>
<evidence type="ECO:0000256" key="2">
    <source>
        <dbReference type="ARBA" id="ARBA00022741"/>
    </source>
</evidence>
<dbReference type="eggNOG" id="COG1120">
    <property type="taxonomic scope" value="Bacteria"/>
</dbReference>
<dbReference type="PANTHER" id="PTHR42794">
    <property type="entry name" value="HEMIN IMPORT ATP-BINDING PROTEIN HMUV"/>
    <property type="match status" value="1"/>
</dbReference>
<evidence type="ECO:0000313" key="7">
    <source>
        <dbReference type="Proteomes" id="UP000030528"/>
    </source>
</evidence>
<dbReference type="GO" id="GO:0016887">
    <property type="term" value="F:ATP hydrolysis activity"/>
    <property type="evidence" value="ECO:0007669"/>
    <property type="project" value="InterPro"/>
</dbReference>
<dbReference type="Gene3D" id="3.40.50.300">
    <property type="entry name" value="P-loop containing nucleotide triphosphate hydrolases"/>
    <property type="match status" value="1"/>
</dbReference>
<organism evidence="6 7">
    <name type="scientific">Pontibacillus halophilus JSM 076056 = DSM 19796</name>
    <dbReference type="NCBI Taxonomy" id="1385510"/>
    <lineage>
        <taxon>Bacteria</taxon>
        <taxon>Bacillati</taxon>
        <taxon>Bacillota</taxon>
        <taxon>Bacilli</taxon>
        <taxon>Bacillales</taxon>
        <taxon>Bacillaceae</taxon>
        <taxon>Pontibacillus</taxon>
    </lineage>
</organism>
<dbReference type="FunFam" id="3.40.50.300:FF:000134">
    <property type="entry name" value="Iron-enterobactin ABC transporter ATP-binding protein"/>
    <property type="match status" value="1"/>
</dbReference>